<feature type="transmembrane region" description="Helical" evidence="1">
    <location>
        <begin position="202"/>
        <end position="223"/>
    </location>
</feature>
<dbReference type="AlphaFoldDB" id="L2GPP7"/>
<gene>
    <name evidence="2" type="ORF">VICG_00579</name>
</gene>
<keyword evidence="1" id="KW-0472">Membrane</keyword>
<dbReference type="RefSeq" id="XP_007604031.1">
    <property type="nucleotide sequence ID" value="XM_007603969.1"/>
</dbReference>
<dbReference type="GeneID" id="19881296"/>
<feature type="transmembrane region" description="Helical" evidence="1">
    <location>
        <begin position="99"/>
        <end position="117"/>
    </location>
</feature>
<evidence type="ECO:0000313" key="2">
    <source>
        <dbReference type="EMBL" id="ELA42480.1"/>
    </source>
</evidence>
<keyword evidence="1" id="KW-1133">Transmembrane helix</keyword>
<organism evidence="2 3">
    <name type="scientific">Vittaforma corneae (strain ATCC 50505)</name>
    <name type="common">Microsporidian parasite</name>
    <name type="synonym">Nosema corneum</name>
    <dbReference type="NCBI Taxonomy" id="993615"/>
    <lineage>
        <taxon>Eukaryota</taxon>
        <taxon>Fungi</taxon>
        <taxon>Fungi incertae sedis</taxon>
        <taxon>Microsporidia</taxon>
        <taxon>Nosematidae</taxon>
        <taxon>Vittaforma</taxon>
    </lineage>
</organism>
<sequence>MINEVSKVHNDNVCVPGDVFGYAQESLSTTYKTTDEFQSTFNESGTKYMDKVAKGCSQAKACFENPKECLESILDANKDKFSYLSDLVKIPLTWSWPELLFSSFIAGILILSLYYLLKFVISHKLLKRSTLLYLLTGFAFILLTICLLPDAPEQISTLFNSFSEWVKSTSEELKLSEKINVFFQEVSNFLEVSWNAIRDCSLYIYESLGNSIYYILAYFSLMLRKLSSEKTQ</sequence>
<dbReference type="Proteomes" id="UP000011082">
    <property type="component" value="Unassembled WGS sequence"/>
</dbReference>
<accession>L2GPP7</accession>
<reference evidence="3" key="1">
    <citation type="submission" date="2011-05" db="EMBL/GenBank/DDBJ databases">
        <title>The genome sequence of Vittaforma corneae strain ATCC 50505.</title>
        <authorList>
            <consortium name="The Broad Institute Genome Sequencing Platform"/>
            <person name="Cuomo C."/>
            <person name="Didier E."/>
            <person name="Bowers L."/>
            <person name="Young S.K."/>
            <person name="Zeng Q."/>
            <person name="Gargeya S."/>
            <person name="Fitzgerald M."/>
            <person name="Haas B."/>
            <person name="Abouelleil A."/>
            <person name="Alvarado L."/>
            <person name="Arachchi H.M."/>
            <person name="Berlin A."/>
            <person name="Chapman S.B."/>
            <person name="Gearin G."/>
            <person name="Goldberg J."/>
            <person name="Griggs A."/>
            <person name="Gujja S."/>
            <person name="Hansen M."/>
            <person name="Heiman D."/>
            <person name="Howarth C."/>
            <person name="Larimer J."/>
            <person name="Lui A."/>
            <person name="MacDonald P.J.P."/>
            <person name="McCowen C."/>
            <person name="Montmayeur A."/>
            <person name="Murphy C."/>
            <person name="Neiman D."/>
            <person name="Pearson M."/>
            <person name="Priest M."/>
            <person name="Roberts A."/>
            <person name="Saif S."/>
            <person name="Shea T."/>
            <person name="Sisk P."/>
            <person name="Stolte C."/>
            <person name="Sykes S."/>
            <person name="Wortman J."/>
            <person name="Nusbaum C."/>
            <person name="Birren B."/>
        </authorList>
    </citation>
    <scope>NUCLEOTIDE SEQUENCE [LARGE SCALE GENOMIC DNA]</scope>
    <source>
        <strain evidence="3">ATCC 50505</strain>
    </source>
</reference>
<dbReference type="EMBL" id="JH370132">
    <property type="protein sequence ID" value="ELA42480.1"/>
    <property type="molecule type" value="Genomic_DNA"/>
</dbReference>
<dbReference type="VEuPathDB" id="MicrosporidiaDB:VICG_00579"/>
<protein>
    <submittedName>
        <fullName evidence="2">Uncharacterized protein</fullName>
    </submittedName>
</protein>
<keyword evidence="1" id="KW-0812">Transmembrane</keyword>
<name>L2GPP7_VITCO</name>
<feature type="transmembrane region" description="Helical" evidence="1">
    <location>
        <begin position="129"/>
        <end position="151"/>
    </location>
</feature>
<keyword evidence="3" id="KW-1185">Reference proteome</keyword>
<evidence type="ECO:0000313" key="3">
    <source>
        <dbReference type="Proteomes" id="UP000011082"/>
    </source>
</evidence>
<proteinExistence type="predicted"/>
<dbReference type="InParanoid" id="L2GPP7"/>
<evidence type="ECO:0000256" key="1">
    <source>
        <dbReference type="SAM" id="Phobius"/>
    </source>
</evidence>
<dbReference type="HOGENOM" id="CLU_1195663_0_0_1"/>